<evidence type="ECO:0000256" key="6">
    <source>
        <dbReference type="ARBA" id="ARBA00023002"/>
    </source>
</evidence>
<evidence type="ECO:0000313" key="13">
    <source>
        <dbReference type="Proteomes" id="UP001328107"/>
    </source>
</evidence>
<feature type="non-terminal residue" evidence="12">
    <location>
        <position position="1"/>
    </location>
</feature>
<dbReference type="Pfam" id="PF00106">
    <property type="entry name" value="adh_short"/>
    <property type="match status" value="1"/>
</dbReference>
<name>A0AAN5IB67_9BILA</name>
<dbReference type="GO" id="GO:0016020">
    <property type="term" value="C:membrane"/>
    <property type="evidence" value="ECO:0007669"/>
    <property type="project" value="UniProtKB-SubCell"/>
</dbReference>
<sequence>IPFPHSFHSSLTSMGLLPKEPKTGFNIHSADPLAKPFIFIRLVLISIWECIVAVISNVAPIGWCPYKNIDGQNILITGASNGLGRLIALKFAKYPEINLILWDRDEPGLKKVKEECETIGAKVFIFTVDMQKSADIKKTAQKVMKEIRRVDILIKNGGIGIGGNILEISEENVRKTFEVNTLSHFWMAKEFLPDMYDRNLGHIVTVASLGGIAVAPQDLTTYCSSKFASLALMEGLENESVCLGKTGVRFTTVCPAYFQTPLLDDLTTKTNTSVMTPEYVADHAVDAILRELRIVFIPRLHYAVYAFKGVLPRSVWSRGITTLARNSR</sequence>
<keyword evidence="7" id="KW-0443">Lipid metabolism</keyword>
<comment type="subcellular location">
    <subcellularLocation>
        <location evidence="1">Membrane</location>
        <topology evidence="1">Multi-pass membrane protein</topology>
    </subcellularLocation>
</comment>
<evidence type="ECO:0000256" key="1">
    <source>
        <dbReference type="ARBA" id="ARBA00004141"/>
    </source>
</evidence>
<evidence type="ECO:0000256" key="5">
    <source>
        <dbReference type="ARBA" id="ARBA00022989"/>
    </source>
</evidence>
<reference evidence="13" key="1">
    <citation type="submission" date="2022-10" db="EMBL/GenBank/DDBJ databases">
        <title>Genome assembly of Pristionchus species.</title>
        <authorList>
            <person name="Yoshida K."/>
            <person name="Sommer R.J."/>
        </authorList>
    </citation>
    <scope>NUCLEOTIDE SEQUENCE [LARGE SCALE GENOMIC DNA]</scope>
    <source>
        <strain evidence="13">RS5460</strain>
    </source>
</reference>
<comment type="caution">
    <text evidence="12">The sequence shown here is derived from an EMBL/GenBank/DDBJ whole genome shotgun (WGS) entry which is preliminary data.</text>
</comment>
<protein>
    <recommendedName>
        <fullName evidence="10">Short-chain dehydrogenase/reductase 3</fullName>
    </recommendedName>
    <alternativeName>
        <fullName evidence="11">Retinal short-chain dehydrogenase/reductase 1</fullName>
    </alternativeName>
</protein>
<keyword evidence="6" id="KW-0560">Oxidoreductase</keyword>
<proteinExistence type="inferred from homology"/>
<comment type="similarity">
    <text evidence="2">Belongs to the short-chain dehydrogenases/reductases (SDR) family.</text>
</comment>
<dbReference type="SUPFAM" id="SSF51735">
    <property type="entry name" value="NAD(P)-binding Rossmann-fold domains"/>
    <property type="match status" value="1"/>
</dbReference>
<keyword evidence="13" id="KW-1185">Reference proteome</keyword>
<dbReference type="EMBL" id="BTRK01000006">
    <property type="protein sequence ID" value="GMR59608.1"/>
    <property type="molecule type" value="Genomic_DNA"/>
</dbReference>
<dbReference type="Proteomes" id="UP001328107">
    <property type="component" value="Unassembled WGS sequence"/>
</dbReference>
<organism evidence="12 13">
    <name type="scientific">Pristionchus mayeri</name>
    <dbReference type="NCBI Taxonomy" id="1317129"/>
    <lineage>
        <taxon>Eukaryota</taxon>
        <taxon>Metazoa</taxon>
        <taxon>Ecdysozoa</taxon>
        <taxon>Nematoda</taxon>
        <taxon>Chromadorea</taxon>
        <taxon>Rhabditida</taxon>
        <taxon>Rhabditina</taxon>
        <taxon>Diplogasteromorpha</taxon>
        <taxon>Diplogasteroidea</taxon>
        <taxon>Neodiplogasteridae</taxon>
        <taxon>Pristionchus</taxon>
    </lineage>
</organism>
<evidence type="ECO:0000256" key="8">
    <source>
        <dbReference type="ARBA" id="ARBA00023136"/>
    </source>
</evidence>
<evidence type="ECO:0000256" key="10">
    <source>
        <dbReference type="ARBA" id="ARBA00068717"/>
    </source>
</evidence>
<accession>A0AAN5IB67</accession>
<dbReference type="GO" id="GO:0005811">
    <property type="term" value="C:lipid droplet"/>
    <property type="evidence" value="ECO:0007669"/>
    <property type="project" value="TreeGrafter"/>
</dbReference>
<evidence type="ECO:0000256" key="3">
    <source>
        <dbReference type="ARBA" id="ARBA00022692"/>
    </source>
</evidence>
<dbReference type="PANTHER" id="PTHR24322">
    <property type="entry name" value="PKSB"/>
    <property type="match status" value="1"/>
</dbReference>
<evidence type="ECO:0000256" key="11">
    <source>
        <dbReference type="ARBA" id="ARBA00082544"/>
    </source>
</evidence>
<evidence type="ECO:0000256" key="2">
    <source>
        <dbReference type="ARBA" id="ARBA00006484"/>
    </source>
</evidence>
<dbReference type="InterPro" id="IPR036291">
    <property type="entry name" value="NAD(P)-bd_dom_sf"/>
</dbReference>
<evidence type="ECO:0000256" key="9">
    <source>
        <dbReference type="ARBA" id="ARBA00059620"/>
    </source>
</evidence>
<keyword evidence="4" id="KW-0521">NADP</keyword>
<dbReference type="Gene3D" id="3.40.50.720">
    <property type="entry name" value="NAD(P)-binding Rossmann-like Domain"/>
    <property type="match status" value="1"/>
</dbReference>
<gene>
    <name evidence="12" type="ORF">PMAYCL1PPCAC_29803</name>
</gene>
<dbReference type="FunFam" id="3.40.50.720:FF:000131">
    <property type="entry name" value="Short-chain dehydrogenase/reductase 3"/>
    <property type="match status" value="1"/>
</dbReference>
<evidence type="ECO:0000256" key="7">
    <source>
        <dbReference type="ARBA" id="ARBA00023098"/>
    </source>
</evidence>
<dbReference type="GO" id="GO:0052650">
    <property type="term" value="F:all-trans-retinol dehydrogenase (NADP+) activity"/>
    <property type="evidence" value="ECO:0007669"/>
    <property type="project" value="UniProtKB-ARBA"/>
</dbReference>
<comment type="function">
    <text evidence="9">Catalyzes the reduction of all-trans-retinal to all-trans-retinol in the presence of NADPH.</text>
</comment>
<dbReference type="InterPro" id="IPR002347">
    <property type="entry name" value="SDR_fam"/>
</dbReference>
<dbReference type="AlphaFoldDB" id="A0AAN5IB67"/>
<evidence type="ECO:0000313" key="12">
    <source>
        <dbReference type="EMBL" id="GMR59608.1"/>
    </source>
</evidence>
<evidence type="ECO:0000256" key="4">
    <source>
        <dbReference type="ARBA" id="ARBA00022857"/>
    </source>
</evidence>
<keyword evidence="3" id="KW-0812">Transmembrane</keyword>
<dbReference type="PANTHER" id="PTHR24322:SF742">
    <property type="entry name" value="PROTEIN DHS-3"/>
    <property type="match status" value="1"/>
</dbReference>
<keyword evidence="5" id="KW-1133">Transmembrane helix</keyword>
<dbReference type="PRINTS" id="PR00081">
    <property type="entry name" value="GDHRDH"/>
</dbReference>
<keyword evidence="8" id="KW-0472">Membrane</keyword>